<keyword evidence="5 6" id="KW-0067">ATP-binding</keyword>
<dbReference type="PIRSF" id="PIRSF000722">
    <property type="entry name" value="Acetate_prop_kin"/>
    <property type="match status" value="1"/>
</dbReference>
<dbReference type="InterPro" id="IPR023865">
    <property type="entry name" value="Aliphatic_acid_kinase_CS"/>
</dbReference>
<dbReference type="InterPro" id="IPR043129">
    <property type="entry name" value="ATPase_NBD"/>
</dbReference>
<feature type="site" description="Transition state stabilizer" evidence="6">
    <location>
        <position position="264"/>
    </location>
</feature>
<keyword evidence="6" id="KW-0460">Magnesium</keyword>
<comment type="catalytic activity">
    <reaction evidence="6">
        <text>acetate + ATP = acetyl phosphate + ADP</text>
        <dbReference type="Rhea" id="RHEA:11352"/>
        <dbReference type="ChEBI" id="CHEBI:22191"/>
        <dbReference type="ChEBI" id="CHEBI:30089"/>
        <dbReference type="ChEBI" id="CHEBI:30616"/>
        <dbReference type="ChEBI" id="CHEBI:456216"/>
        <dbReference type="EC" id="2.7.2.1"/>
    </reaction>
</comment>
<evidence type="ECO:0000313" key="8">
    <source>
        <dbReference type="EMBL" id="MFD2586270.1"/>
    </source>
</evidence>
<evidence type="ECO:0000256" key="5">
    <source>
        <dbReference type="ARBA" id="ARBA00022840"/>
    </source>
</evidence>
<dbReference type="SUPFAM" id="SSF53067">
    <property type="entry name" value="Actin-like ATPase domain"/>
    <property type="match status" value="2"/>
</dbReference>
<dbReference type="GO" id="GO:0016301">
    <property type="term" value="F:kinase activity"/>
    <property type="evidence" value="ECO:0007669"/>
    <property type="project" value="UniProtKB-KW"/>
</dbReference>
<name>A0ABW5MSS3_9FLAO</name>
<evidence type="ECO:0000256" key="1">
    <source>
        <dbReference type="ARBA" id="ARBA00008748"/>
    </source>
</evidence>
<feature type="binding site" evidence="6">
    <location>
        <position position="116"/>
    </location>
    <ligand>
        <name>substrate</name>
    </ligand>
</feature>
<evidence type="ECO:0000256" key="6">
    <source>
        <dbReference type="HAMAP-Rule" id="MF_00020"/>
    </source>
</evidence>
<dbReference type="Pfam" id="PF00871">
    <property type="entry name" value="Acetate_kinase"/>
    <property type="match status" value="1"/>
</dbReference>
<feature type="binding site" evidence="6">
    <location>
        <position position="35"/>
    </location>
    <ligand>
        <name>Mg(2+)</name>
        <dbReference type="ChEBI" id="CHEBI:18420"/>
    </ligand>
</feature>
<comment type="cofactor">
    <cofactor evidence="6">
        <name>Mg(2+)</name>
        <dbReference type="ChEBI" id="CHEBI:18420"/>
    </cofactor>
    <cofactor evidence="6">
        <name>Mn(2+)</name>
        <dbReference type="ChEBI" id="CHEBI:29035"/>
    </cofactor>
    <text evidence="6">Mg(2+). Can also accept Mn(2+).</text>
</comment>
<keyword evidence="3 6" id="KW-0547">Nucleotide-binding</keyword>
<comment type="caution">
    <text evidence="8">The sequence shown here is derived from an EMBL/GenBank/DDBJ whole genome shotgun (WGS) entry which is preliminary data.</text>
</comment>
<keyword evidence="9" id="KW-1185">Reference proteome</keyword>
<feature type="binding site" evidence="6">
    <location>
        <begin position="353"/>
        <end position="357"/>
    </location>
    <ligand>
        <name>ATP</name>
        <dbReference type="ChEBI" id="CHEBI:30616"/>
    </ligand>
</feature>
<feature type="site" description="Transition state stabilizer" evidence="6">
    <location>
        <position position="203"/>
    </location>
</feature>
<keyword evidence="6" id="KW-0963">Cytoplasm</keyword>
<keyword evidence="4 6" id="KW-0418">Kinase</keyword>
<feature type="binding site" evidence="6">
    <location>
        <begin position="231"/>
        <end position="235"/>
    </location>
    <ligand>
        <name>ATP</name>
        <dbReference type="ChEBI" id="CHEBI:30616"/>
    </ligand>
</feature>
<evidence type="ECO:0000256" key="7">
    <source>
        <dbReference type="RuleBase" id="RU003835"/>
    </source>
</evidence>
<evidence type="ECO:0000313" key="9">
    <source>
        <dbReference type="Proteomes" id="UP001597526"/>
    </source>
</evidence>
<keyword evidence="6" id="KW-0479">Metal-binding</keyword>
<dbReference type="HAMAP" id="MF_00020">
    <property type="entry name" value="Acetate_kinase"/>
    <property type="match status" value="1"/>
</dbReference>
<evidence type="ECO:0000256" key="4">
    <source>
        <dbReference type="ARBA" id="ARBA00022777"/>
    </source>
</evidence>
<evidence type="ECO:0000256" key="3">
    <source>
        <dbReference type="ARBA" id="ARBA00022741"/>
    </source>
</evidence>
<dbReference type="EMBL" id="JBHULB010000007">
    <property type="protein sequence ID" value="MFD2586270.1"/>
    <property type="molecule type" value="Genomic_DNA"/>
</dbReference>
<evidence type="ECO:0000256" key="2">
    <source>
        <dbReference type="ARBA" id="ARBA00022679"/>
    </source>
</evidence>
<dbReference type="InterPro" id="IPR000890">
    <property type="entry name" value="Aliphatic_acid_kin_short-chain"/>
</dbReference>
<protein>
    <recommendedName>
        <fullName evidence="6">Acetate kinase</fullName>
        <ecNumber evidence="6">2.7.2.1</ecNumber>
    </recommendedName>
    <alternativeName>
        <fullName evidence="6">Acetokinase</fullName>
    </alternativeName>
</protein>
<comment type="subunit">
    <text evidence="6">Homodimer.</text>
</comment>
<comment type="function">
    <text evidence="6">Catalyzes the formation of acetyl phosphate from acetate and ATP. Can also catalyze the reverse reaction.</text>
</comment>
<dbReference type="PANTHER" id="PTHR21060">
    <property type="entry name" value="ACETATE KINASE"/>
    <property type="match status" value="1"/>
</dbReference>
<comment type="caution">
    <text evidence="6">Lacks conserved residue(s) required for the propagation of feature annotation.</text>
</comment>
<comment type="similarity">
    <text evidence="1 6 7">Belongs to the acetokinase family.</text>
</comment>
<dbReference type="PRINTS" id="PR00471">
    <property type="entry name" value="ACETATEKNASE"/>
</dbReference>
<dbReference type="EC" id="2.7.2.1" evidence="6"/>
<dbReference type="NCBIfam" id="TIGR00016">
    <property type="entry name" value="ackA"/>
    <property type="match status" value="1"/>
</dbReference>
<reference evidence="9" key="1">
    <citation type="journal article" date="2019" name="Int. J. Syst. Evol. Microbiol.">
        <title>The Global Catalogue of Microorganisms (GCM) 10K type strain sequencing project: providing services to taxonomists for standard genome sequencing and annotation.</title>
        <authorList>
            <consortium name="The Broad Institute Genomics Platform"/>
            <consortium name="The Broad Institute Genome Sequencing Center for Infectious Disease"/>
            <person name="Wu L."/>
            <person name="Ma J."/>
        </authorList>
    </citation>
    <scope>NUCLEOTIDE SEQUENCE [LARGE SCALE GENOMIC DNA]</scope>
    <source>
        <strain evidence="9">KCTC 52368</strain>
    </source>
</reference>
<dbReference type="InterPro" id="IPR004372">
    <property type="entry name" value="Ac/propionate_kinase"/>
</dbReference>
<dbReference type="RefSeq" id="WP_339337211.1">
    <property type="nucleotide sequence ID" value="NZ_JBHULB010000007.1"/>
</dbReference>
<feature type="active site" description="Proton donor/acceptor" evidence="6">
    <location>
        <position position="172"/>
    </location>
</feature>
<comment type="pathway">
    <text evidence="6">Metabolic intermediate biosynthesis; acetyl-CoA biosynthesis; acetyl-CoA from acetate: step 1/2.</text>
</comment>
<sequence>MGQSVEWVESSLLKAKNFNLIQIMYPENSNIFTINGGSSSIKFAMYEMAKTPKPLFSGSINRIGLKNTSFNVTYVNQDKKMSYDVYCPGFYEAAIFLISWLKRQKSFDRIKCIGHRVVHGMEHSRAEVIDATLIKELKRIRDYDPEHLPAEIEIIELFKYRCPGVLQVACFDTAFHTTMPRIAKILPIPRRFDRAGVQRYGFHGLSYAFLMEKLKEIAGAGEANGRIILAHLGNGASLAALKDGKSMDTSMGFTPAGGCMMGTRSGDLDPGVAWYMMNCEGMNTKQFNHLINHEAGLLGVSETSADMQDLLKTESSDVRAAEAVALFCYQLKKWIGSFMTVLEGLDTLVFSGGIGENAPIIRSRVCEGLRFAGVELDKDRNIQNQSEISIEGGKVKVLVIPTNEELMIAKCTTDLYMESKIKNNGSKISKTWKSNIVK</sequence>
<organism evidence="8 9">
    <name type="scientific">Croceitalea marina</name>
    <dbReference type="NCBI Taxonomy" id="1775166"/>
    <lineage>
        <taxon>Bacteria</taxon>
        <taxon>Pseudomonadati</taxon>
        <taxon>Bacteroidota</taxon>
        <taxon>Flavobacteriia</taxon>
        <taxon>Flavobacteriales</taxon>
        <taxon>Flavobacteriaceae</taxon>
        <taxon>Croceitalea</taxon>
    </lineage>
</organism>
<dbReference type="Gene3D" id="3.30.420.40">
    <property type="match status" value="2"/>
</dbReference>
<comment type="subcellular location">
    <subcellularLocation>
        <location evidence="6">Cytoplasm</location>
    </subcellularLocation>
</comment>
<dbReference type="PANTHER" id="PTHR21060:SF15">
    <property type="entry name" value="ACETATE KINASE-RELATED"/>
    <property type="match status" value="1"/>
</dbReference>
<keyword evidence="2 6" id="KW-0808">Transferase</keyword>
<dbReference type="PROSITE" id="PS01076">
    <property type="entry name" value="ACETATE_KINASE_2"/>
    <property type="match status" value="1"/>
</dbReference>
<dbReference type="Proteomes" id="UP001597526">
    <property type="component" value="Unassembled WGS sequence"/>
</dbReference>
<accession>A0ABW5MSS3</accession>
<gene>
    <name evidence="6" type="primary">ackA</name>
    <name evidence="8" type="ORF">ACFSQJ_04975</name>
</gene>
<proteinExistence type="inferred from homology"/>
<feature type="binding site" evidence="6">
    <location>
        <position position="42"/>
    </location>
    <ligand>
        <name>ATP</name>
        <dbReference type="ChEBI" id="CHEBI:30616"/>
    </ligand>
</feature>
<feature type="binding site" evidence="6">
    <location>
        <position position="404"/>
    </location>
    <ligand>
        <name>Mg(2+)</name>
        <dbReference type="ChEBI" id="CHEBI:18420"/>
    </ligand>
</feature>